<evidence type="ECO:0000313" key="2">
    <source>
        <dbReference type="EMBL" id="XBY45090.1"/>
    </source>
</evidence>
<feature type="domain" description="DUF58" evidence="1">
    <location>
        <begin position="67"/>
        <end position="266"/>
    </location>
</feature>
<protein>
    <submittedName>
        <fullName evidence="2">DUF58 domain-containing protein</fullName>
    </submittedName>
</protein>
<dbReference type="Pfam" id="PF01882">
    <property type="entry name" value="DUF58"/>
    <property type="match status" value="1"/>
</dbReference>
<dbReference type="AlphaFoldDB" id="A0AAU7XE05"/>
<name>A0AAU7XE05_9HYPH</name>
<sequence>MAAELRSGKANNGEDAGRAGLSYVRAAKSLSSTLPDLLVEARRVAATVAAGWHGRRQAGPGETFWQFRPFSAGESITRIDWRRSARDDHLYVREREWESAHTVWLWPDLSPSMEFRSRLATVSKRDRAVVVTLALADLLARAGERVGLPGILKPTPSRQAAERAADAVVQLAEKRALPDPTPIRRFSDVVLIGDFLDPLETIEANAARIAGSGARGHLVQVMDPAEETFPFAGRTEFRDPETGERIVAGRAETWSEAYRERLAVHRDGLRALAARLGWTFMLHHTDRSAAEPLLALHARLGAGGGANIRAGGSLPTMEVAS</sequence>
<organism evidence="2">
    <name type="scientific">Methyloraptor flagellatus</name>
    <dbReference type="NCBI Taxonomy" id="3162530"/>
    <lineage>
        <taxon>Bacteria</taxon>
        <taxon>Pseudomonadati</taxon>
        <taxon>Pseudomonadota</taxon>
        <taxon>Alphaproteobacteria</taxon>
        <taxon>Hyphomicrobiales</taxon>
        <taxon>Ancalomicrobiaceae</taxon>
        <taxon>Methyloraptor</taxon>
    </lineage>
</organism>
<dbReference type="KEGG" id="mflg:ABS361_01995"/>
<evidence type="ECO:0000259" key="1">
    <source>
        <dbReference type="Pfam" id="PF01882"/>
    </source>
</evidence>
<dbReference type="PANTHER" id="PTHR33608:SF6">
    <property type="entry name" value="BLL2464 PROTEIN"/>
    <property type="match status" value="1"/>
</dbReference>
<dbReference type="EMBL" id="CP158568">
    <property type="protein sequence ID" value="XBY45090.1"/>
    <property type="molecule type" value="Genomic_DNA"/>
</dbReference>
<reference evidence="2" key="1">
    <citation type="submission" date="2024-06" db="EMBL/GenBank/DDBJ databases">
        <title>Methylostella associata gen. nov., sp. nov., a novel Ancalomicrobiaceae-affiliated facultatively methylotrophic bacteria that feed on methanotrophs of the genus Methylococcus.</title>
        <authorList>
            <person name="Saltykova V."/>
            <person name="Danilova O.V."/>
            <person name="Oshkin I.Y."/>
            <person name="Belova S.E."/>
            <person name="Pimenov N.V."/>
            <person name="Dedysh S.N."/>
        </authorList>
    </citation>
    <scope>NUCLEOTIDE SEQUENCE</scope>
    <source>
        <strain evidence="2">S20</strain>
    </source>
</reference>
<gene>
    <name evidence="2" type="ORF">ABS361_01995</name>
</gene>
<dbReference type="InterPro" id="IPR002881">
    <property type="entry name" value="DUF58"/>
</dbReference>
<dbReference type="PANTHER" id="PTHR33608">
    <property type="entry name" value="BLL2464 PROTEIN"/>
    <property type="match status" value="1"/>
</dbReference>
<proteinExistence type="predicted"/>
<accession>A0AAU7XE05</accession>